<dbReference type="AlphaFoldDB" id="A0A106QBZ4"/>
<comment type="caution">
    <text evidence="1">The sequence shown here is derived from an EMBL/GenBank/DDBJ whole genome shotgun (WGS) entry which is preliminary data.</text>
</comment>
<proteinExistence type="predicted"/>
<evidence type="ECO:0008006" key="3">
    <source>
        <dbReference type="Google" id="ProtNLM"/>
    </source>
</evidence>
<evidence type="ECO:0000313" key="1">
    <source>
        <dbReference type="EMBL" id="KWA84184.1"/>
    </source>
</evidence>
<accession>A0A106QBZ4</accession>
<sequence length="131" mass="14687">MEAIMKFVVVTGWVDPSDTKHSKRRPAVVLGMVNGRVIVAPCTTLVMRTGEVPRGGVLLTKASAAHAGTGLHADQVIVWVRNAASYSLDSDYVKSVRQIGFLDTELDKRFRDNLRDTMKRYDEIFCNRLYD</sequence>
<dbReference type="Proteomes" id="UP000060630">
    <property type="component" value="Unassembled WGS sequence"/>
</dbReference>
<dbReference type="EMBL" id="LPHD01000049">
    <property type="protein sequence ID" value="KWA84184.1"/>
    <property type="molecule type" value="Genomic_DNA"/>
</dbReference>
<gene>
    <name evidence="1" type="ORF">WL29_22755</name>
</gene>
<protein>
    <recommendedName>
        <fullName evidence="3">Type II toxin-antitoxin system PemK/MazF family toxin</fullName>
    </recommendedName>
</protein>
<organism evidence="1 2">
    <name type="scientific">Burkholderia ubonensis</name>
    <dbReference type="NCBI Taxonomy" id="101571"/>
    <lineage>
        <taxon>Bacteria</taxon>
        <taxon>Pseudomonadati</taxon>
        <taxon>Pseudomonadota</taxon>
        <taxon>Betaproteobacteria</taxon>
        <taxon>Burkholderiales</taxon>
        <taxon>Burkholderiaceae</taxon>
        <taxon>Burkholderia</taxon>
        <taxon>Burkholderia cepacia complex</taxon>
    </lineage>
</organism>
<name>A0A106QBZ4_9BURK</name>
<reference evidence="1 2" key="1">
    <citation type="submission" date="2015-11" db="EMBL/GenBank/DDBJ databases">
        <title>Expanding the genomic diversity of Burkholderia species for the development of highly accurate diagnostics.</title>
        <authorList>
            <person name="Sahl J."/>
            <person name="Keim P."/>
            <person name="Wagner D."/>
        </authorList>
    </citation>
    <scope>NUCLEOTIDE SEQUENCE [LARGE SCALE GENOMIC DNA]</scope>
    <source>
        <strain evidence="1 2">MSMB2087WGS</strain>
    </source>
</reference>
<evidence type="ECO:0000313" key="2">
    <source>
        <dbReference type="Proteomes" id="UP000060630"/>
    </source>
</evidence>